<dbReference type="InterPro" id="IPR037460">
    <property type="entry name" value="SEST-like"/>
</dbReference>
<feature type="region of interest" description="Disordered" evidence="3">
    <location>
        <begin position="22"/>
        <end position="73"/>
    </location>
</feature>
<accession>A0A9X1M8J4</accession>
<evidence type="ECO:0000256" key="3">
    <source>
        <dbReference type="SAM" id="MobiDB-lite"/>
    </source>
</evidence>
<evidence type="ECO:0000256" key="4">
    <source>
        <dbReference type="SAM" id="SignalP"/>
    </source>
</evidence>
<feature type="compositionally biased region" description="Low complexity" evidence="3">
    <location>
        <begin position="22"/>
        <end position="47"/>
    </location>
</feature>
<dbReference type="RefSeq" id="WP_227929064.1">
    <property type="nucleotide sequence ID" value="NZ_CP094984.1"/>
</dbReference>
<dbReference type="CDD" id="cd01823">
    <property type="entry name" value="SEST_like"/>
    <property type="match status" value="1"/>
</dbReference>
<keyword evidence="4" id="KW-0732">Signal</keyword>
<evidence type="ECO:0000256" key="1">
    <source>
        <dbReference type="PIRSR" id="PIRSR637460-1"/>
    </source>
</evidence>
<dbReference type="Pfam" id="PF13472">
    <property type="entry name" value="Lipase_GDSL_2"/>
    <property type="match status" value="1"/>
</dbReference>
<evidence type="ECO:0000313" key="9">
    <source>
        <dbReference type="Proteomes" id="UP001155145"/>
    </source>
</evidence>
<feature type="active site" description="Nucleophile" evidence="1">
    <location>
        <position position="88"/>
    </location>
</feature>
<feature type="signal peptide" evidence="4">
    <location>
        <begin position="1"/>
        <end position="23"/>
    </location>
</feature>
<keyword evidence="8" id="KW-1185">Reference proteome</keyword>
<reference evidence="6" key="1">
    <citation type="submission" date="2021-10" db="EMBL/GenBank/DDBJ databases">
        <title>Novel species in genus Arthrobacter.</title>
        <authorList>
            <person name="Liu Y."/>
        </authorList>
    </citation>
    <scope>NUCLEOTIDE SEQUENCE</scope>
    <source>
        <strain evidence="8">zg-Y462</strain>
        <strain evidence="6">Zg-Y462</strain>
    </source>
</reference>
<evidence type="ECO:0000256" key="2">
    <source>
        <dbReference type="PIRSR" id="PIRSR637460-2"/>
    </source>
</evidence>
<dbReference type="Gene3D" id="3.40.50.1110">
    <property type="entry name" value="SGNH hydrolase"/>
    <property type="match status" value="1"/>
</dbReference>
<gene>
    <name evidence="6" type="ORF">LJ755_10730</name>
    <name evidence="7" type="ORF">MUK71_03975</name>
</gene>
<dbReference type="InterPro" id="IPR036514">
    <property type="entry name" value="SGNH_hydro_sf"/>
</dbReference>
<feature type="disulfide bond" evidence="2">
    <location>
        <begin position="252"/>
        <end position="302"/>
    </location>
</feature>
<evidence type="ECO:0000259" key="5">
    <source>
        <dbReference type="Pfam" id="PF13472"/>
    </source>
</evidence>
<name>A0A9X1M8J4_9MICC</name>
<feature type="disulfide bond" evidence="2">
    <location>
        <begin position="109"/>
        <end position="131"/>
    </location>
</feature>
<dbReference type="GO" id="GO:0019433">
    <property type="term" value="P:triglyceride catabolic process"/>
    <property type="evidence" value="ECO:0007669"/>
    <property type="project" value="TreeGrafter"/>
</dbReference>
<evidence type="ECO:0000313" key="7">
    <source>
        <dbReference type="EMBL" id="UON92810.1"/>
    </source>
</evidence>
<keyword evidence="2" id="KW-1015">Disulfide bond</keyword>
<dbReference type="Proteomes" id="UP001155145">
    <property type="component" value="Unassembled WGS sequence"/>
</dbReference>
<dbReference type="PANTHER" id="PTHR37981:SF1">
    <property type="entry name" value="SGNH HYDROLASE-TYPE ESTERASE DOMAIN-CONTAINING PROTEIN"/>
    <property type="match status" value="1"/>
</dbReference>
<dbReference type="Proteomes" id="UP000829758">
    <property type="component" value="Chromosome"/>
</dbReference>
<dbReference type="SUPFAM" id="SSF52266">
    <property type="entry name" value="SGNH hydrolase"/>
    <property type="match status" value="1"/>
</dbReference>
<proteinExistence type="predicted"/>
<dbReference type="InterPro" id="IPR013830">
    <property type="entry name" value="SGNH_hydro"/>
</dbReference>
<protein>
    <submittedName>
        <fullName evidence="6">GDSL-type esterase/lipase family protein</fullName>
    </submittedName>
</protein>
<dbReference type="PROSITE" id="PS51257">
    <property type="entry name" value="PROKAR_LIPOPROTEIN"/>
    <property type="match status" value="1"/>
</dbReference>
<feature type="active site" evidence="1">
    <location>
        <position position="331"/>
    </location>
</feature>
<feature type="disulfide bond" evidence="2">
    <location>
        <begin position="193"/>
        <end position="200"/>
    </location>
</feature>
<feature type="domain" description="SGNH hydrolase-type esterase" evidence="5">
    <location>
        <begin position="84"/>
        <end position="339"/>
    </location>
</feature>
<dbReference type="EMBL" id="CP094984">
    <property type="protein sequence ID" value="UON92810.1"/>
    <property type="molecule type" value="Genomic_DNA"/>
</dbReference>
<sequence>MKRLAAGVLAAVVILTACTATPAAGPSGPAGETTASGLSPSAAAPVSPSAPVPSAPVPSASEPEPSRPTGWLAAVTGDTGRLAILGDSFASGEGAGSYRPAGDARRDSCHRSTYAVASELFPPDSIANLACSRATTGHLTAPQTLAFREPTQPGAGPGSVPPQLQQLQGFDPTLVILSVGGNNLDFAGILQACLLDTRPCTENPALRADAAVQLAALQPDLEAAYSALASAVAAPVLVLPYPQLFDAPDGGCGRLSVEEQGFARELVGELNTVIRAAVNNVPQANVYFVEAAQDALDGHGACSEEPYLHAANVSGLLQAADSPTANQELLHPTRQGYRAMTDAIVEWAAAYPVTAG</sequence>
<dbReference type="AlphaFoldDB" id="A0A9X1M8J4"/>
<dbReference type="EMBL" id="JAJFZT010000007">
    <property type="protein sequence ID" value="MCC3273201.1"/>
    <property type="molecule type" value="Genomic_DNA"/>
</dbReference>
<evidence type="ECO:0000313" key="8">
    <source>
        <dbReference type="Proteomes" id="UP000829758"/>
    </source>
</evidence>
<evidence type="ECO:0000313" key="6">
    <source>
        <dbReference type="EMBL" id="MCC3273201.1"/>
    </source>
</evidence>
<dbReference type="PANTHER" id="PTHR37981">
    <property type="entry name" value="LIPASE 2"/>
    <property type="match status" value="1"/>
</dbReference>
<dbReference type="GO" id="GO:0004806">
    <property type="term" value="F:triacylglycerol lipase activity"/>
    <property type="evidence" value="ECO:0007669"/>
    <property type="project" value="TreeGrafter"/>
</dbReference>
<organism evidence="6 9">
    <name type="scientific">Arthrobacter zhangbolii</name>
    <dbReference type="NCBI Taxonomy" id="2886936"/>
    <lineage>
        <taxon>Bacteria</taxon>
        <taxon>Bacillati</taxon>
        <taxon>Actinomycetota</taxon>
        <taxon>Actinomycetes</taxon>
        <taxon>Micrococcales</taxon>
        <taxon>Micrococcaceae</taxon>
        <taxon>Arthrobacter</taxon>
    </lineage>
</organism>
<feature type="chain" id="PRO_5040952897" evidence="4">
    <location>
        <begin position="24"/>
        <end position="356"/>
    </location>
</feature>